<evidence type="ECO:0000313" key="2">
    <source>
        <dbReference type="Proteomes" id="UP001234202"/>
    </source>
</evidence>
<keyword evidence="2" id="KW-1185">Reference proteome</keyword>
<organism evidence="1 2">
    <name type="scientific">Naganishia onofrii</name>
    <dbReference type="NCBI Taxonomy" id="1851511"/>
    <lineage>
        <taxon>Eukaryota</taxon>
        <taxon>Fungi</taxon>
        <taxon>Dikarya</taxon>
        <taxon>Basidiomycota</taxon>
        <taxon>Agaricomycotina</taxon>
        <taxon>Tremellomycetes</taxon>
        <taxon>Filobasidiales</taxon>
        <taxon>Filobasidiaceae</taxon>
        <taxon>Naganishia</taxon>
    </lineage>
</organism>
<gene>
    <name evidence="1" type="ORF">QFC24_006358</name>
</gene>
<reference evidence="1" key="1">
    <citation type="submission" date="2023-04" db="EMBL/GenBank/DDBJ databases">
        <title>Draft Genome sequencing of Naganishia species isolated from polar environments using Oxford Nanopore Technology.</title>
        <authorList>
            <person name="Leo P."/>
            <person name="Venkateswaran K."/>
        </authorList>
    </citation>
    <scope>NUCLEOTIDE SEQUENCE</scope>
    <source>
        <strain evidence="1">DBVPG 5303</strain>
    </source>
</reference>
<dbReference type="EMBL" id="JASBWV010000030">
    <property type="protein sequence ID" value="KAJ9118086.1"/>
    <property type="molecule type" value="Genomic_DNA"/>
</dbReference>
<dbReference type="Proteomes" id="UP001234202">
    <property type="component" value="Unassembled WGS sequence"/>
</dbReference>
<comment type="caution">
    <text evidence="1">The sequence shown here is derived from an EMBL/GenBank/DDBJ whole genome shotgun (WGS) entry which is preliminary data.</text>
</comment>
<name>A0ACC2X357_9TREE</name>
<accession>A0ACC2X357</accession>
<evidence type="ECO:0000313" key="1">
    <source>
        <dbReference type="EMBL" id="KAJ9118086.1"/>
    </source>
</evidence>
<protein>
    <submittedName>
        <fullName evidence="1">Uncharacterized protein</fullName>
    </submittedName>
</protein>
<proteinExistence type="predicted"/>
<sequence length="156" mass="17647">MLTENGEEPEERTLVQTALLFYSKWFKRQAELLNAANQESRGFISDTNILNATSECDGSETEAHMERSLRLCTKAVRELSDVFQIRESTEGDERMATGFIPEEFYEIIRSHADISDLVARDLELTPEPSSHRTLVESLYSLVVSHESAMGNSSRKA</sequence>